<organism evidence="1 2">
    <name type="scientific">Trapa incisa</name>
    <dbReference type="NCBI Taxonomy" id="236973"/>
    <lineage>
        <taxon>Eukaryota</taxon>
        <taxon>Viridiplantae</taxon>
        <taxon>Streptophyta</taxon>
        <taxon>Embryophyta</taxon>
        <taxon>Tracheophyta</taxon>
        <taxon>Spermatophyta</taxon>
        <taxon>Magnoliopsida</taxon>
        <taxon>eudicotyledons</taxon>
        <taxon>Gunneridae</taxon>
        <taxon>Pentapetalae</taxon>
        <taxon>rosids</taxon>
        <taxon>malvids</taxon>
        <taxon>Myrtales</taxon>
        <taxon>Lythraceae</taxon>
        <taxon>Trapa</taxon>
    </lineage>
</organism>
<name>A0AAN7K5N5_9MYRT</name>
<keyword evidence="2" id="KW-1185">Reference proteome</keyword>
<sequence>MGNLSRSWERLDGGALLSHSFELEAKEKGVFYGAPAVITFRIPTKAASQVAYSTPILPLDILADKPPENKIEWDMYSISLSLISFSPHFLSVAEIVGNVWFPDFRVIVLFIYLITTPPKSRDSKISKKKR</sequence>
<dbReference type="GO" id="GO:0005783">
    <property type="term" value="C:endoplasmic reticulum"/>
    <property type="evidence" value="ECO:0007669"/>
    <property type="project" value="TreeGrafter"/>
</dbReference>
<dbReference type="EMBL" id="JAXIOK010000010">
    <property type="protein sequence ID" value="KAK4760254.1"/>
    <property type="molecule type" value="Genomic_DNA"/>
</dbReference>
<dbReference type="Pfam" id="PF05753">
    <property type="entry name" value="TRAP_beta"/>
    <property type="match status" value="1"/>
</dbReference>
<proteinExistence type="predicted"/>
<dbReference type="Proteomes" id="UP001345219">
    <property type="component" value="Chromosome 5"/>
</dbReference>
<accession>A0AAN7K5N5</accession>
<dbReference type="AlphaFoldDB" id="A0AAN7K5N5"/>
<gene>
    <name evidence="1" type="ORF">SAY87_005147</name>
</gene>
<reference evidence="1 2" key="1">
    <citation type="journal article" date="2023" name="Hortic Res">
        <title>Pangenome of water caltrop reveals structural variations and asymmetric subgenome divergence after allopolyploidization.</title>
        <authorList>
            <person name="Zhang X."/>
            <person name="Chen Y."/>
            <person name="Wang L."/>
            <person name="Yuan Y."/>
            <person name="Fang M."/>
            <person name="Shi L."/>
            <person name="Lu R."/>
            <person name="Comes H.P."/>
            <person name="Ma Y."/>
            <person name="Chen Y."/>
            <person name="Huang G."/>
            <person name="Zhou Y."/>
            <person name="Zheng Z."/>
            <person name="Qiu Y."/>
        </authorList>
    </citation>
    <scope>NUCLEOTIDE SEQUENCE [LARGE SCALE GENOMIC DNA]</scope>
    <source>
        <tissue evidence="1">Roots</tissue>
    </source>
</reference>
<protein>
    <submittedName>
        <fullName evidence="1">Uncharacterized protein</fullName>
    </submittedName>
</protein>
<dbReference type="PANTHER" id="PTHR12861:SF3">
    <property type="entry name" value="TRANSLOCON-ASSOCIATED PROTEIN SUBUNIT BETA"/>
    <property type="match status" value="1"/>
</dbReference>
<dbReference type="PANTHER" id="PTHR12861">
    <property type="entry name" value="TRANSLOCON-ASSOCIATED PROTEIN, BETA SUBUNIT PRECURSOR TRAP-BETA SIGNAL SEQUENCE RECEPTOR BETA SUBUNIT"/>
    <property type="match status" value="1"/>
</dbReference>
<comment type="caution">
    <text evidence="1">The sequence shown here is derived from an EMBL/GenBank/DDBJ whole genome shotgun (WGS) entry which is preliminary data.</text>
</comment>
<evidence type="ECO:0000313" key="2">
    <source>
        <dbReference type="Proteomes" id="UP001345219"/>
    </source>
</evidence>
<evidence type="ECO:0000313" key="1">
    <source>
        <dbReference type="EMBL" id="KAK4760254.1"/>
    </source>
</evidence>